<comment type="caution">
    <text evidence="2">The sequence shown here is derived from an EMBL/GenBank/DDBJ whole genome shotgun (WGS) entry which is preliminary data.</text>
</comment>
<feature type="domain" description="YopX protein" evidence="1">
    <location>
        <begin position="5"/>
        <end position="135"/>
    </location>
</feature>
<dbReference type="SUPFAM" id="SSF159006">
    <property type="entry name" value="YopX-like"/>
    <property type="match status" value="1"/>
</dbReference>
<dbReference type="AlphaFoldDB" id="A0A8I1WCC1"/>
<protein>
    <recommendedName>
        <fullName evidence="1">YopX protein domain-containing protein</fullName>
    </recommendedName>
</protein>
<dbReference type="Gene3D" id="2.10.70.50">
    <property type="match status" value="1"/>
</dbReference>
<evidence type="ECO:0000313" key="2">
    <source>
        <dbReference type="EMBL" id="MBO3794210.1"/>
    </source>
</evidence>
<dbReference type="RefSeq" id="WP_163190105.1">
    <property type="nucleotide sequence ID" value="NZ_JAGFPW010000005.1"/>
</dbReference>
<dbReference type="Pfam" id="PF09643">
    <property type="entry name" value="YopX"/>
    <property type="match status" value="1"/>
</dbReference>
<gene>
    <name evidence="2" type="ORF">J5227_07790</name>
</gene>
<dbReference type="Gene3D" id="2.30.30.290">
    <property type="entry name" value="YopX-like domains"/>
    <property type="match status" value="1"/>
</dbReference>
<proteinExistence type="predicted"/>
<accession>A0A8I1WCC1</accession>
<dbReference type="EMBL" id="JAGFPW010000005">
    <property type="protein sequence ID" value="MBO3794210.1"/>
    <property type="molecule type" value="Genomic_DNA"/>
</dbReference>
<reference evidence="2" key="1">
    <citation type="submission" date="2021-03" db="EMBL/GenBank/DDBJ databases">
        <title>Isolation of Bacillus subtilis from fermented food sample.</title>
        <authorList>
            <person name="Lakshmanan V."/>
            <person name="Athira K."/>
            <person name="Rajagopal K."/>
        </authorList>
    </citation>
    <scope>NUCLEOTIDE SEQUENCE</scope>
    <source>
        <strain evidence="2">S1</strain>
    </source>
</reference>
<dbReference type="Proteomes" id="UP000665181">
    <property type="component" value="Unassembled WGS sequence"/>
</dbReference>
<evidence type="ECO:0000259" key="1">
    <source>
        <dbReference type="Pfam" id="PF09643"/>
    </source>
</evidence>
<name>A0A8I1WCC1_BACIU</name>
<sequence>MNAAYRVWDGEQMHYWDDEGLRLFIDGSKWMLYSARSGEMIFEITNCKNKNAALMWGTGFTCKGKETFREDIVKYGIKQHIGVICYDKNQAKYKVVPLEMYHANAGGGGWTGFTLSRSTPIEVIGDVYKNPELLEVSE</sequence>
<organism evidence="2 3">
    <name type="scientific">Bacillus subtilis</name>
    <dbReference type="NCBI Taxonomy" id="1423"/>
    <lineage>
        <taxon>Bacteria</taxon>
        <taxon>Bacillati</taxon>
        <taxon>Bacillota</taxon>
        <taxon>Bacilli</taxon>
        <taxon>Bacillales</taxon>
        <taxon>Bacillaceae</taxon>
        <taxon>Bacillus</taxon>
    </lineage>
</organism>
<dbReference type="InterPro" id="IPR023385">
    <property type="entry name" value="YopX-like_C"/>
</dbReference>
<evidence type="ECO:0000313" key="3">
    <source>
        <dbReference type="Proteomes" id="UP000665181"/>
    </source>
</evidence>
<dbReference type="InterPro" id="IPR019096">
    <property type="entry name" value="YopX_protein"/>
</dbReference>